<dbReference type="AlphaFoldDB" id="A0A6G7YNW5"/>
<dbReference type="InterPro" id="IPR018495">
    <property type="entry name" value="Succ_DH_cyt_bsu_CS"/>
</dbReference>
<keyword evidence="9 12" id="KW-0408">Iron</keyword>
<evidence type="ECO:0000256" key="10">
    <source>
        <dbReference type="ARBA" id="ARBA00023136"/>
    </source>
</evidence>
<name>A0A6G7YNW5_9SPHN</name>
<comment type="subcellular location">
    <subcellularLocation>
        <location evidence="2">Membrane</location>
        <topology evidence="2">Multi-pass membrane protein</topology>
    </subcellularLocation>
</comment>
<dbReference type="CDD" id="cd03499">
    <property type="entry name" value="SQR_TypeC_SdhC"/>
    <property type="match status" value="1"/>
</dbReference>
<keyword evidence="5 12" id="KW-0349">Heme</keyword>
<dbReference type="EMBL" id="CP049869">
    <property type="protein sequence ID" value="QIK78416.1"/>
    <property type="molecule type" value="Genomic_DNA"/>
</dbReference>
<evidence type="ECO:0000256" key="1">
    <source>
        <dbReference type="ARBA" id="ARBA00004050"/>
    </source>
</evidence>
<evidence type="ECO:0000256" key="2">
    <source>
        <dbReference type="ARBA" id="ARBA00004141"/>
    </source>
</evidence>
<feature type="transmembrane region" description="Helical" evidence="13">
    <location>
        <begin position="107"/>
        <end position="126"/>
    </location>
</feature>
<evidence type="ECO:0000256" key="6">
    <source>
        <dbReference type="ARBA" id="ARBA00022692"/>
    </source>
</evidence>
<comment type="subunit">
    <text evidence="11">Part of an enzyme complex containing four subunits: a flavoprotein, an iron-sulfur protein, plus two membrane-anchoring proteins, SdhC and SdhD. The complex can form homotrimers.</text>
</comment>
<keyword evidence="15" id="KW-1185">Reference proteome</keyword>
<feature type="transmembrane region" description="Helical" evidence="13">
    <location>
        <begin position="26"/>
        <end position="48"/>
    </location>
</feature>
<dbReference type="NCBIfam" id="TIGR02970">
    <property type="entry name" value="succ_dehyd_cytB"/>
    <property type="match status" value="1"/>
</dbReference>
<comment type="similarity">
    <text evidence="3">Belongs to the cytochrome b560 family.</text>
</comment>
<keyword evidence="7 12" id="KW-0479">Metal-binding</keyword>
<gene>
    <name evidence="14" type="primary">sdhC</name>
    <name evidence="14" type="ORF">G7077_05340</name>
</gene>
<evidence type="ECO:0000256" key="4">
    <source>
        <dbReference type="ARBA" id="ARBA00020076"/>
    </source>
</evidence>
<dbReference type="Proteomes" id="UP000503222">
    <property type="component" value="Chromosome"/>
</dbReference>
<keyword evidence="10 13" id="KW-0472">Membrane</keyword>
<dbReference type="KEGG" id="spii:G7077_05340"/>
<dbReference type="SUPFAM" id="SSF81343">
    <property type="entry name" value="Fumarate reductase respiratory complex transmembrane subunits"/>
    <property type="match status" value="1"/>
</dbReference>
<feature type="transmembrane region" description="Helical" evidence="13">
    <location>
        <begin position="68"/>
        <end position="86"/>
    </location>
</feature>
<evidence type="ECO:0000256" key="8">
    <source>
        <dbReference type="ARBA" id="ARBA00022989"/>
    </source>
</evidence>
<dbReference type="InterPro" id="IPR014314">
    <property type="entry name" value="Succ_DH_cytb556"/>
</dbReference>
<dbReference type="PROSITE" id="PS01001">
    <property type="entry name" value="SDH_CYT_2"/>
    <property type="match status" value="1"/>
</dbReference>
<dbReference type="RefSeq" id="WP_166410809.1">
    <property type="nucleotide sequence ID" value="NZ_CP049869.1"/>
</dbReference>
<dbReference type="PIRSF" id="PIRSF000178">
    <property type="entry name" value="SDH_cyt_b560"/>
    <property type="match status" value="1"/>
</dbReference>
<dbReference type="GO" id="GO:0016020">
    <property type="term" value="C:membrane"/>
    <property type="evidence" value="ECO:0007669"/>
    <property type="project" value="UniProtKB-SubCell"/>
</dbReference>
<accession>A0A6G7YNW5</accession>
<evidence type="ECO:0000256" key="9">
    <source>
        <dbReference type="ARBA" id="ARBA00023004"/>
    </source>
</evidence>
<keyword evidence="8 13" id="KW-1133">Transmembrane helix</keyword>
<dbReference type="GO" id="GO:0006099">
    <property type="term" value="P:tricarboxylic acid cycle"/>
    <property type="evidence" value="ECO:0007669"/>
    <property type="project" value="InterPro"/>
</dbReference>
<proteinExistence type="inferred from homology"/>
<feature type="binding site" description="axial binding residue" evidence="12">
    <location>
        <position position="83"/>
    </location>
    <ligand>
        <name>heme</name>
        <dbReference type="ChEBI" id="CHEBI:30413"/>
        <note>ligand shared with second transmembrane subunit</note>
    </ligand>
    <ligandPart>
        <name>Fe</name>
        <dbReference type="ChEBI" id="CHEBI:18248"/>
    </ligandPart>
</feature>
<protein>
    <recommendedName>
        <fullName evidence="4">Succinate dehydrogenase cytochrome b556 subunit</fullName>
    </recommendedName>
</protein>
<reference evidence="14 15" key="1">
    <citation type="submission" date="2020-03" db="EMBL/GenBank/DDBJ databases">
        <title>Sphingomonas sp. nov., isolated from fish.</title>
        <authorList>
            <person name="Hyun D.-W."/>
            <person name="Bae J.-W."/>
        </authorList>
    </citation>
    <scope>NUCLEOTIDE SEQUENCE [LARGE SCALE GENOMIC DNA]</scope>
    <source>
        <strain evidence="14 15">HDW15B</strain>
    </source>
</reference>
<dbReference type="PANTHER" id="PTHR10978">
    <property type="entry name" value="SUCCINATE DEHYDROGENASE CYTOCHROME B560 SUBUNIT"/>
    <property type="match status" value="1"/>
</dbReference>
<evidence type="ECO:0000313" key="15">
    <source>
        <dbReference type="Proteomes" id="UP000503222"/>
    </source>
</evidence>
<dbReference type="InterPro" id="IPR000701">
    <property type="entry name" value="SuccDH_FuR_B_TM-su"/>
</dbReference>
<evidence type="ECO:0000256" key="12">
    <source>
        <dbReference type="PIRSR" id="PIRSR000178-1"/>
    </source>
</evidence>
<evidence type="ECO:0000256" key="13">
    <source>
        <dbReference type="SAM" id="Phobius"/>
    </source>
</evidence>
<organism evidence="14 15">
    <name type="scientific">Sphingomonas piscis</name>
    <dbReference type="NCBI Taxonomy" id="2714943"/>
    <lineage>
        <taxon>Bacteria</taxon>
        <taxon>Pseudomonadati</taxon>
        <taxon>Pseudomonadota</taxon>
        <taxon>Alphaproteobacteria</taxon>
        <taxon>Sphingomonadales</taxon>
        <taxon>Sphingomonadaceae</taxon>
        <taxon>Sphingomonas</taxon>
    </lineage>
</organism>
<dbReference type="Gene3D" id="1.20.1300.10">
    <property type="entry name" value="Fumarate reductase/succinate dehydrogenase, transmembrane subunit"/>
    <property type="match status" value="1"/>
</dbReference>
<dbReference type="Pfam" id="PF01127">
    <property type="entry name" value="Sdh_cyt"/>
    <property type="match status" value="1"/>
</dbReference>
<evidence type="ECO:0000256" key="7">
    <source>
        <dbReference type="ARBA" id="ARBA00022723"/>
    </source>
</evidence>
<keyword evidence="6 13" id="KW-0812">Transmembrane</keyword>
<dbReference type="InterPro" id="IPR034804">
    <property type="entry name" value="SQR/QFR_C/D"/>
</dbReference>
<evidence type="ECO:0000256" key="5">
    <source>
        <dbReference type="ARBA" id="ARBA00022617"/>
    </source>
</evidence>
<comment type="cofactor">
    <cofactor evidence="12">
        <name>heme</name>
        <dbReference type="ChEBI" id="CHEBI:30413"/>
    </cofactor>
    <text evidence="12">The heme is bound between the two transmembrane subunits.</text>
</comment>
<evidence type="ECO:0000256" key="11">
    <source>
        <dbReference type="ARBA" id="ARBA00025912"/>
    </source>
</evidence>
<comment type="function">
    <text evidence="1">Membrane-anchoring subunit of succinate dehydrogenase (SDH).</text>
</comment>
<evidence type="ECO:0000313" key="14">
    <source>
        <dbReference type="EMBL" id="QIK78416.1"/>
    </source>
</evidence>
<sequence>MAATKSRPLSPHLTIWRWGPHMAVSILHRVTGGALTVAGLALLVWWLMALAGGPDSYGKFVTAAKHPLGLVVLIGLTWAFFQHTLSGIRHLIMDSGNGFEIQGNKKGAVATIILSLLLTAAVWAFFLGRTA</sequence>
<dbReference type="PROSITE" id="PS01000">
    <property type="entry name" value="SDH_CYT_1"/>
    <property type="match status" value="1"/>
</dbReference>
<dbReference type="PANTHER" id="PTHR10978:SF5">
    <property type="entry name" value="SUCCINATE DEHYDROGENASE CYTOCHROME B560 SUBUNIT, MITOCHONDRIAL"/>
    <property type="match status" value="1"/>
</dbReference>
<evidence type="ECO:0000256" key="3">
    <source>
        <dbReference type="ARBA" id="ARBA00007244"/>
    </source>
</evidence>
<dbReference type="GO" id="GO:0046872">
    <property type="term" value="F:metal ion binding"/>
    <property type="evidence" value="ECO:0007669"/>
    <property type="project" value="UniProtKB-KW"/>
</dbReference>
<dbReference type="GO" id="GO:0009055">
    <property type="term" value="F:electron transfer activity"/>
    <property type="evidence" value="ECO:0007669"/>
    <property type="project" value="InterPro"/>
</dbReference>